<feature type="domain" description="AMP-binding enzyme C-terminal" evidence="3">
    <location>
        <begin position="562"/>
        <end position="634"/>
    </location>
</feature>
<dbReference type="PROSITE" id="PS00455">
    <property type="entry name" value="AMP_BINDING"/>
    <property type="match status" value="1"/>
</dbReference>
<dbReference type="InterPro" id="IPR000873">
    <property type="entry name" value="AMP-dep_synth/lig_dom"/>
</dbReference>
<dbReference type="EMBL" id="BOPG01000076">
    <property type="protein sequence ID" value="GIJ62249.1"/>
    <property type="molecule type" value="Genomic_DNA"/>
</dbReference>
<dbReference type="Proteomes" id="UP000612585">
    <property type="component" value="Unassembled WGS sequence"/>
</dbReference>
<keyword evidence="5" id="KW-1185">Reference proteome</keyword>
<evidence type="ECO:0000313" key="5">
    <source>
        <dbReference type="Proteomes" id="UP000612585"/>
    </source>
</evidence>
<evidence type="ECO:0000259" key="2">
    <source>
        <dbReference type="Pfam" id="PF00501"/>
    </source>
</evidence>
<comment type="caution">
    <text evidence="4">The sequence shown here is derived from an EMBL/GenBank/DDBJ whole genome shotgun (WGS) entry which is preliminary data.</text>
</comment>
<feature type="domain" description="AMP-dependent synthetase/ligase" evidence="2">
    <location>
        <begin position="165"/>
        <end position="504"/>
    </location>
</feature>
<gene>
    <name evidence="4" type="ORF">Vau01_097650</name>
</gene>
<dbReference type="GO" id="GO:0005737">
    <property type="term" value="C:cytoplasm"/>
    <property type="evidence" value="ECO:0007669"/>
    <property type="project" value="TreeGrafter"/>
</dbReference>
<dbReference type="InterPro" id="IPR042099">
    <property type="entry name" value="ANL_N_sf"/>
</dbReference>
<dbReference type="Gene3D" id="3.40.50.12780">
    <property type="entry name" value="N-terminal domain of ligase-like"/>
    <property type="match status" value="1"/>
</dbReference>
<organism evidence="4 5">
    <name type="scientific">Virgisporangium aurantiacum</name>
    <dbReference type="NCBI Taxonomy" id="175570"/>
    <lineage>
        <taxon>Bacteria</taxon>
        <taxon>Bacillati</taxon>
        <taxon>Actinomycetota</taxon>
        <taxon>Actinomycetes</taxon>
        <taxon>Micromonosporales</taxon>
        <taxon>Micromonosporaceae</taxon>
        <taxon>Virgisporangium</taxon>
    </lineage>
</organism>
<protein>
    <recommendedName>
        <fullName evidence="6">Amino acid adenylation domain-containing protein</fullName>
    </recommendedName>
</protein>
<dbReference type="SUPFAM" id="SSF56801">
    <property type="entry name" value="Acetyl-CoA synthetase-like"/>
    <property type="match status" value="1"/>
</dbReference>
<dbReference type="AlphaFoldDB" id="A0A8J3ZE19"/>
<dbReference type="PANTHER" id="PTHR45527:SF1">
    <property type="entry name" value="FATTY ACID SYNTHASE"/>
    <property type="match status" value="1"/>
</dbReference>
<dbReference type="InterPro" id="IPR045851">
    <property type="entry name" value="AMP-bd_C_sf"/>
</dbReference>
<reference evidence="4" key="1">
    <citation type="submission" date="2021-01" db="EMBL/GenBank/DDBJ databases">
        <title>Whole genome shotgun sequence of Virgisporangium aurantiacum NBRC 16421.</title>
        <authorList>
            <person name="Komaki H."/>
            <person name="Tamura T."/>
        </authorList>
    </citation>
    <scope>NUCLEOTIDE SEQUENCE</scope>
    <source>
        <strain evidence="4">NBRC 16421</strain>
    </source>
</reference>
<dbReference type="Pfam" id="PF00501">
    <property type="entry name" value="AMP-binding"/>
    <property type="match status" value="1"/>
</dbReference>
<evidence type="ECO:0000259" key="3">
    <source>
        <dbReference type="Pfam" id="PF13193"/>
    </source>
</evidence>
<dbReference type="GO" id="GO:0043041">
    <property type="term" value="P:amino acid activation for nonribosomal peptide biosynthetic process"/>
    <property type="evidence" value="ECO:0007669"/>
    <property type="project" value="TreeGrafter"/>
</dbReference>
<evidence type="ECO:0000256" key="1">
    <source>
        <dbReference type="SAM" id="MobiDB-lite"/>
    </source>
</evidence>
<dbReference type="Gene3D" id="3.30.300.30">
    <property type="match status" value="1"/>
</dbReference>
<evidence type="ECO:0000313" key="4">
    <source>
        <dbReference type="EMBL" id="GIJ62249.1"/>
    </source>
</evidence>
<proteinExistence type="predicted"/>
<dbReference type="PANTHER" id="PTHR45527">
    <property type="entry name" value="NONRIBOSOMAL PEPTIDE SYNTHETASE"/>
    <property type="match status" value="1"/>
</dbReference>
<dbReference type="InterPro" id="IPR025110">
    <property type="entry name" value="AMP-bd_C"/>
</dbReference>
<dbReference type="InterPro" id="IPR020845">
    <property type="entry name" value="AMP-binding_CS"/>
</dbReference>
<dbReference type="CDD" id="cd05930">
    <property type="entry name" value="A_NRPS"/>
    <property type="match status" value="1"/>
</dbReference>
<dbReference type="Pfam" id="PF13193">
    <property type="entry name" value="AMP-binding_C"/>
    <property type="match status" value="1"/>
</dbReference>
<dbReference type="GO" id="GO:0031177">
    <property type="term" value="F:phosphopantetheine binding"/>
    <property type="evidence" value="ECO:0007669"/>
    <property type="project" value="TreeGrafter"/>
</dbReference>
<feature type="region of interest" description="Disordered" evidence="1">
    <location>
        <begin position="1"/>
        <end position="22"/>
    </location>
</feature>
<evidence type="ECO:0008006" key="6">
    <source>
        <dbReference type="Google" id="ProtNLM"/>
    </source>
</evidence>
<accession>A0A8J3ZE19</accession>
<dbReference type="GO" id="GO:0044550">
    <property type="term" value="P:secondary metabolite biosynthetic process"/>
    <property type="evidence" value="ECO:0007669"/>
    <property type="project" value="TreeGrafter"/>
</dbReference>
<name>A0A8J3ZE19_9ACTN</name>
<sequence length="660" mass="68562">MAPARPTHSGALSGRATGGGESTMAIAPDAAVRPALRLPVPRDLVRATRRAAGEDPSEAARLVVTALSRVVGGGIRVTGDAATPPAPPPAPSTGAVVAGARAVVTVASAGPLSVEVLLTAHDASTGVDDLWRAWTGFVGELADLVGYRPAEPEPSTVDVVAAVTAAAAARPDSIAIEDDSDALTYGELVRFGDVLAGRFGAQPGGVVGILGEPGAAFFACQYAVLRSGAAFVPLDRRQPAHRLAQMVGQARCRFVISVAATADADADRLRQLAPGPEYLRWERLLVPTSQPPPPSRPAVPTIAYVMFTSGSTGVPKGAAIRRTSLACLAAWGRGLLDLGPDSTVGQLAGVGFDASIWEVWPAWTAGARVVVAPAHVRFDPPALLDWLGEARVDATFLATPLAEMVMTLDPPRSLRLRLLTVGGDRLRPVPGPLPYRVLNMYGPTECTVIATAGHVTPGAAAVPSIGVPLPYAYARVVGDDGTPTPDGEPGELWIGGQGVGAGYLFQPEESAARFVPDPYTDAGRIVYRTGDLVRRGVDGSFAFIGRLDRQVKLAGARIELGEIEAVAQRCAGIEVASAAVVGPPEERHLVVFAVLRAGHDADTVAADLRRRLPSQARGLRLRPVARLPLTGNGKVDRARLETELTAAARVQEGHVAGTDA</sequence>